<organism evidence="1 2">
    <name type="scientific">Pseudidiomarina atlantica</name>
    <dbReference type="NCBI Taxonomy" id="1517416"/>
    <lineage>
        <taxon>Bacteria</taxon>
        <taxon>Pseudomonadati</taxon>
        <taxon>Pseudomonadota</taxon>
        <taxon>Gammaproteobacteria</taxon>
        <taxon>Alteromonadales</taxon>
        <taxon>Idiomarinaceae</taxon>
        <taxon>Pseudidiomarina</taxon>
    </lineage>
</organism>
<sequence>MQIETIKDVLSWTVDFHKNLKECVTHCSKQNQDERARMILNYVSGHEASLERMVEGFLSTANRNALDTWCYDYIGKHPIVEHGHCDSPFKELDTDHIMENIVNHHEQVIELYEHLYSRVDIDSAKELLETVKNVEENEIKRMVQTANRFSDM</sequence>
<dbReference type="Proteomes" id="UP000053718">
    <property type="component" value="Unassembled WGS sequence"/>
</dbReference>
<gene>
    <name evidence="1" type="ORF">IDAT_08500</name>
</gene>
<name>A0A094IRA8_9GAMM</name>
<dbReference type="eggNOG" id="ENOG502ZC5G">
    <property type="taxonomic scope" value="Bacteria"/>
</dbReference>
<keyword evidence="2" id="KW-1185">Reference proteome</keyword>
<dbReference type="GeneID" id="41336395"/>
<protein>
    <submittedName>
        <fullName evidence="1">ATPase</fullName>
    </submittedName>
</protein>
<accession>A0A094IRA8</accession>
<dbReference type="SMR" id="A0A094IRA8"/>
<reference evidence="1 2" key="1">
    <citation type="submission" date="2014-06" db="EMBL/GenBank/DDBJ databases">
        <title>Draft genome sequence of Idiomarina sp. MCCC 1A10513.</title>
        <authorList>
            <person name="Du J."/>
            <person name="Lai Q."/>
            <person name="Shao Z."/>
        </authorList>
    </citation>
    <scope>NUCLEOTIDE SEQUENCE [LARGE SCALE GENOMIC DNA]</scope>
    <source>
        <strain evidence="1 2">MCCC 1A10513</strain>
    </source>
</reference>
<comment type="caution">
    <text evidence="1">The sequence shown here is derived from an EMBL/GenBank/DDBJ whole genome shotgun (WGS) entry which is preliminary data.</text>
</comment>
<dbReference type="STRING" id="1517416.IDAT_08500"/>
<dbReference type="EMBL" id="JPIN01000008">
    <property type="protein sequence ID" value="KFZ28344.1"/>
    <property type="molecule type" value="Genomic_DNA"/>
</dbReference>
<proteinExistence type="predicted"/>
<dbReference type="AlphaFoldDB" id="A0A094IRA8"/>
<evidence type="ECO:0000313" key="2">
    <source>
        <dbReference type="Proteomes" id="UP000053718"/>
    </source>
</evidence>
<dbReference type="OrthoDB" id="278693at2"/>
<dbReference type="RefSeq" id="WP_011234470.1">
    <property type="nucleotide sequence ID" value="NZ_JPIN01000008.1"/>
</dbReference>
<evidence type="ECO:0000313" key="1">
    <source>
        <dbReference type="EMBL" id="KFZ28344.1"/>
    </source>
</evidence>